<sequence length="39" mass="4438">MDPAHFHRYRRAQSPEEKQFLYLDPAAGGPQLREGVPAT</sequence>
<name>A0A9X2ZD07_9BACT</name>
<proteinExistence type="predicted"/>
<protein>
    <submittedName>
        <fullName evidence="2">Uncharacterized protein</fullName>
    </submittedName>
</protein>
<gene>
    <name evidence="2" type="ORF">GGQ01_003245</name>
</gene>
<reference evidence="2" key="1">
    <citation type="submission" date="2022-08" db="EMBL/GenBank/DDBJ databases">
        <title>Genomic Encyclopedia of Type Strains, Phase V (KMG-V): Genome sequencing to study the core and pangenomes of soil and plant-associated prokaryotes.</title>
        <authorList>
            <person name="Whitman W."/>
        </authorList>
    </citation>
    <scope>NUCLEOTIDE SEQUENCE</scope>
    <source>
        <strain evidence="2">SP3012</strain>
    </source>
</reference>
<evidence type="ECO:0000256" key="1">
    <source>
        <dbReference type="SAM" id="MobiDB-lite"/>
    </source>
</evidence>
<feature type="region of interest" description="Disordered" evidence="1">
    <location>
        <begin position="1"/>
        <end position="39"/>
    </location>
</feature>
<organism evidence="2 3">
    <name type="scientific">Salinibacter ruber</name>
    <dbReference type="NCBI Taxonomy" id="146919"/>
    <lineage>
        <taxon>Bacteria</taxon>
        <taxon>Pseudomonadati</taxon>
        <taxon>Rhodothermota</taxon>
        <taxon>Rhodothermia</taxon>
        <taxon>Rhodothermales</taxon>
        <taxon>Salinibacteraceae</taxon>
        <taxon>Salinibacter</taxon>
    </lineage>
</organism>
<dbReference type="AlphaFoldDB" id="A0A9X2ZD07"/>
<dbReference type="EMBL" id="JANUBF010000041">
    <property type="protein sequence ID" value="MCS4038155.1"/>
    <property type="molecule type" value="Genomic_DNA"/>
</dbReference>
<feature type="compositionally biased region" description="Basic residues" evidence="1">
    <location>
        <begin position="1"/>
        <end position="11"/>
    </location>
</feature>
<evidence type="ECO:0000313" key="2">
    <source>
        <dbReference type="EMBL" id="MCS4038155.1"/>
    </source>
</evidence>
<evidence type="ECO:0000313" key="3">
    <source>
        <dbReference type="Proteomes" id="UP001155040"/>
    </source>
</evidence>
<comment type="caution">
    <text evidence="2">The sequence shown here is derived from an EMBL/GenBank/DDBJ whole genome shotgun (WGS) entry which is preliminary data.</text>
</comment>
<dbReference type="Proteomes" id="UP001155040">
    <property type="component" value="Unassembled WGS sequence"/>
</dbReference>
<accession>A0A9X2ZD07</accession>